<dbReference type="RefSeq" id="WP_183120129.1">
    <property type="nucleotide sequence ID" value="NZ_JABEQF010000011.1"/>
</dbReference>
<dbReference type="Gene3D" id="3.40.50.1820">
    <property type="entry name" value="alpha/beta hydrolase"/>
    <property type="match status" value="1"/>
</dbReference>
<dbReference type="InterPro" id="IPR000073">
    <property type="entry name" value="AB_hydrolase_1"/>
</dbReference>
<keyword evidence="4" id="KW-1185">Reference proteome</keyword>
<dbReference type="PRINTS" id="PR00111">
    <property type="entry name" value="ABHYDROLASE"/>
</dbReference>
<evidence type="ECO:0000313" key="4">
    <source>
        <dbReference type="Proteomes" id="UP000555756"/>
    </source>
</evidence>
<dbReference type="EMBL" id="JABEQF010000011">
    <property type="protein sequence ID" value="MBB2190990.1"/>
    <property type="molecule type" value="Genomic_DNA"/>
</dbReference>
<dbReference type="SUPFAM" id="SSF53474">
    <property type="entry name" value="alpha/beta-Hydrolases"/>
    <property type="match status" value="1"/>
</dbReference>
<keyword evidence="3" id="KW-0378">Hydrolase</keyword>
<dbReference type="AlphaFoldDB" id="A0A7W4JU89"/>
<evidence type="ECO:0000259" key="2">
    <source>
        <dbReference type="Pfam" id="PF12146"/>
    </source>
</evidence>
<dbReference type="GO" id="GO:0016787">
    <property type="term" value="F:hydrolase activity"/>
    <property type="evidence" value="ECO:0007669"/>
    <property type="project" value="UniProtKB-KW"/>
</dbReference>
<dbReference type="Pfam" id="PF12146">
    <property type="entry name" value="Hydrolase_4"/>
    <property type="match status" value="1"/>
</dbReference>
<protein>
    <submittedName>
        <fullName evidence="3">Alpha/beta fold hydrolase</fullName>
    </submittedName>
</protein>
<evidence type="ECO:0000313" key="3">
    <source>
        <dbReference type="EMBL" id="MBB2190990.1"/>
    </source>
</evidence>
<organism evidence="3 4">
    <name type="scientific">Gluconacetobacter azotocaptans</name>
    <dbReference type="NCBI Taxonomy" id="142834"/>
    <lineage>
        <taxon>Bacteria</taxon>
        <taxon>Pseudomonadati</taxon>
        <taxon>Pseudomonadota</taxon>
        <taxon>Alphaproteobacteria</taxon>
        <taxon>Acetobacterales</taxon>
        <taxon>Acetobacteraceae</taxon>
        <taxon>Gluconacetobacter</taxon>
    </lineage>
</organism>
<name>A0A7W4JU89_9PROT</name>
<proteinExistence type="predicted"/>
<reference evidence="3 4" key="1">
    <citation type="submission" date="2020-04" db="EMBL/GenBank/DDBJ databases">
        <title>Description of novel Gluconacetobacter.</title>
        <authorList>
            <person name="Sombolestani A."/>
        </authorList>
    </citation>
    <scope>NUCLEOTIDE SEQUENCE [LARGE SCALE GENOMIC DNA]</scope>
    <source>
        <strain evidence="3 4">LMG 21311</strain>
    </source>
</reference>
<dbReference type="Proteomes" id="UP000555756">
    <property type="component" value="Unassembled WGS sequence"/>
</dbReference>
<dbReference type="PANTHER" id="PTHR11614">
    <property type="entry name" value="PHOSPHOLIPASE-RELATED"/>
    <property type="match status" value="1"/>
</dbReference>
<gene>
    <name evidence="3" type="ORF">HLH34_13630</name>
</gene>
<dbReference type="InterPro" id="IPR022742">
    <property type="entry name" value="Hydrolase_4"/>
</dbReference>
<dbReference type="InterPro" id="IPR051044">
    <property type="entry name" value="MAG_DAG_Lipase"/>
</dbReference>
<dbReference type="PROSITE" id="PS51257">
    <property type="entry name" value="PROKAR_LIPOPROTEIN"/>
    <property type="match status" value="1"/>
</dbReference>
<evidence type="ECO:0000256" key="1">
    <source>
        <dbReference type="SAM" id="MobiDB-lite"/>
    </source>
</evidence>
<feature type="region of interest" description="Disordered" evidence="1">
    <location>
        <begin position="339"/>
        <end position="361"/>
    </location>
</feature>
<accession>A0A7W4JU89</accession>
<comment type="caution">
    <text evidence="3">The sequence shown here is derived from an EMBL/GenBank/DDBJ whole genome shotgun (WGS) entry which is preliminary data.</text>
</comment>
<feature type="domain" description="Serine aminopeptidase S33" evidence="2">
    <location>
        <begin position="75"/>
        <end position="303"/>
    </location>
</feature>
<dbReference type="InterPro" id="IPR029058">
    <property type="entry name" value="AB_hydrolase_fold"/>
</dbReference>
<sequence>MIRRIAVLSNLRLSRLLYLALLAPLAGGCALRDMPIPRPPPAHAADGALVPPDGSMALSDGVRVPYRIWPARGAERAVILALHGFDDSRDAWEFPAPVLAGRGITLYAPDLRGFGGMPDRGGWAGADRLVRDVADEARIIARRHPGVPLYLMGESMGGAVLTCLMAGPDAPPVAGTILLAPAVWKLGPGAEALLRLMAAGVPGWRLTGHELPVHVVAGDDLAAMRRLYYDPLTLRATRMQALSGLAALMHRAADDAPHMRGPVLVVYGGRDQLIPPSAMADLWRRLPASTRRDYIPGGYHLLMRGRTRQAVIDDVTQWIAAPDRFLPSGGDAAAAAWSALPHDGSDTPPPLPAALDGLAAK</sequence>